<dbReference type="Proteomes" id="UP000314294">
    <property type="component" value="Unassembled WGS sequence"/>
</dbReference>
<evidence type="ECO:0000313" key="1">
    <source>
        <dbReference type="EMBL" id="TNN73432.1"/>
    </source>
</evidence>
<keyword evidence="2" id="KW-1185">Reference proteome</keyword>
<name>A0A4Z2I7Z4_9TELE</name>
<protein>
    <submittedName>
        <fullName evidence="1">Uncharacterized protein</fullName>
    </submittedName>
</protein>
<organism evidence="1 2">
    <name type="scientific">Liparis tanakae</name>
    <name type="common">Tanaka's snailfish</name>
    <dbReference type="NCBI Taxonomy" id="230148"/>
    <lineage>
        <taxon>Eukaryota</taxon>
        <taxon>Metazoa</taxon>
        <taxon>Chordata</taxon>
        <taxon>Craniata</taxon>
        <taxon>Vertebrata</taxon>
        <taxon>Euteleostomi</taxon>
        <taxon>Actinopterygii</taxon>
        <taxon>Neopterygii</taxon>
        <taxon>Teleostei</taxon>
        <taxon>Neoteleostei</taxon>
        <taxon>Acanthomorphata</taxon>
        <taxon>Eupercaria</taxon>
        <taxon>Perciformes</taxon>
        <taxon>Cottioidei</taxon>
        <taxon>Cottales</taxon>
        <taxon>Liparidae</taxon>
        <taxon>Liparis</taxon>
    </lineage>
</organism>
<evidence type="ECO:0000313" key="2">
    <source>
        <dbReference type="Proteomes" id="UP000314294"/>
    </source>
</evidence>
<comment type="caution">
    <text evidence="1">The sequence shown here is derived from an EMBL/GenBank/DDBJ whole genome shotgun (WGS) entry which is preliminary data.</text>
</comment>
<proteinExistence type="predicted"/>
<accession>A0A4Z2I7Z4</accession>
<reference evidence="1 2" key="1">
    <citation type="submission" date="2019-03" db="EMBL/GenBank/DDBJ databases">
        <title>First draft genome of Liparis tanakae, snailfish: a comprehensive survey of snailfish specific genes.</title>
        <authorList>
            <person name="Kim W."/>
            <person name="Song I."/>
            <person name="Jeong J.-H."/>
            <person name="Kim D."/>
            <person name="Kim S."/>
            <person name="Ryu S."/>
            <person name="Song J.Y."/>
            <person name="Lee S.K."/>
        </authorList>
    </citation>
    <scope>NUCLEOTIDE SEQUENCE [LARGE SCALE GENOMIC DNA]</scope>
    <source>
        <tissue evidence="1">Muscle</tissue>
    </source>
</reference>
<dbReference type="AlphaFoldDB" id="A0A4Z2I7Z4"/>
<dbReference type="EMBL" id="SRLO01000125">
    <property type="protein sequence ID" value="TNN73432.1"/>
    <property type="molecule type" value="Genomic_DNA"/>
</dbReference>
<sequence>MTTGEEGITSDLMVELWGSGGADVEPGWTDGAGASAAEELLSTGTVLQAAHGLGKFNTDFLLSTLQLDS</sequence>
<gene>
    <name evidence="1" type="ORF">EYF80_016386</name>
</gene>